<protein>
    <submittedName>
        <fullName evidence="1">Uncharacterized protein</fullName>
    </submittedName>
</protein>
<reference evidence="2" key="1">
    <citation type="submission" date="2019-04" db="EMBL/GenBank/DDBJ databases">
        <title>Friends and foes A comparative genomics studyof 23 Aspergillus species from section Flavi.</title>
        <authorList>
            <consortium name="DOE Joint Genome Institute"/>
            <person name="Kjaerbolling I."/>
            <person name="Vesth T."/>
            <person name="Frisvad J.C."/>
            <person name="Nybo J.L."/>
            <person name="Theobald S."/>
            <person name="Kildgaard S."/>
            <person name="Isbrandt T."/>
            <person name="Kuo A."/>
            <person name="Sato A."/>
            <person name="Lyhne E.K."/>
            <person name="Kogle M.E."/>
            <person name="Wiebenga A."/>
            <person name="Kun R.S."/>
            <person name="Lubbers R.J."/>
            <person name="Makela M.R."/>
            <person name="Barry K."/>
            <person name="Chovatia M."/>
            <person name="Clum A."/>
            <person name="Daum C."/>
            <person name="Haridas S."/>
            <person name="He G."/>
            <person name="LaButti K."/>
            <person name="Lipzen A."/>
            <person name="Mondo S."/>
            <person name="Riley R."/>
            <person name="Salamov A."/>
            <person name="Simmons B.A."/>
            <person name="Magnuson J.K."/>
            <person name="Henrissat B."/>
            <person name="Mortensen U.H."/>
            <person name="Larsen T.O."/>
            <person name="Devries R.P."/>
            <person name="Grigoriev I.V."/>
            <person name="Machida M."/>
            <person name="Baker S.E."/>
            <person name="Andersen M.R."/>
        </authorList>
    </citation>
    <scope>NUCLEOTIDE SEQUENCE [LARGE SCALE GENOMIC DNA]</scope>
    <source>
        <strain evidence="2">CBS 130015</strain>
    </source>
</reference>
<dbReference type="Proteomes" id="UP000325433">
    <property type="component" value="Unassembled WGS sequence"/>
</dbReference>
<dbReference type="AlphaFoldDB" id="A0A5N6W5V5"/>
<keyword evidence="2" id="KW-1185">Reference proteome</keyword>
<sequence>MRSSHFCMYSEEILSNAKNQSKDEEYVAQQCSKSHVSTRLVHEQTLRYTSAVSVFRSTDQS</sequence>
<evidence type="ECO:0000313" key="2">
    <source>
        <dbReference type="Proteomes" id="UP000325433"/>
    </source>
</evidence>
<organism evidence="1 2">
    <name type="scientific">Aspergillus transmontanensis</name>
    <dbReference type="NCBI Taxonomy" id="1034304"/>
    <lineage>
        <taxon>Eukaryota</taxon>
        <taxon>Fungi</taxon>
        <taxon>Dikarya</taxon>
        <taxon>Ascomycota</taxon>
        <taxon>Pezizomycotina</taxon>
        <taxon>Eurotiomycetes</taxon>
        <taxon>Eurotiomycetidae</taxon>
        <taxon>Eurotiales</taxon>
        <taxon>Aspergillaceae</taxon>
        <taxon>Aspergillus</taxon>
        <taxon>Aspergillus subgen. Circumdati</taxon>
    </lineage>
</organism>
<name>A0A5N6W5V5_9EURO</name>
<dbReference type="EMBL" id="ML738316">
    <property type="protein sequence ID" value="KAE8314760.1"/>
    <property type="molecule type" value="Genomic_DNA"/>
</dbReference>
<accession>A0A5N6W5V5</accession>
<gene>
    <name evidence="1" type="ORF">BDV41DRAFT_532856</name>
</gene>
<proteinExistence type="predicted"/>
<evidence type="ECO:0000313" key="1">
    <source>
        <dbReference type="EMBL" id="KAE8314760.1"/>
    </source>
</evidence>